<evidence type="ECO:0008006" key="4">
    <source>
        <dbReference type="Google" id="ProtNLM"/>
    </source>
</evidence>
<feature type="compositionally biased region" description="Basic residues" evidence="1">
    <location>
        <begin position="57"/>
        <end position="66"/>
    </location>
</feature>
<evidence type="ECO:0000313" key="3">
    <source>
        <dbReference type="Proteomes" id="UP000501690"/>
    </source>
</evidence>
<organism evidence="2 3">
    <name type="scientific">Vigna unguiculata</name>
    <name type="common">Cowpea</name>
    <dbReference type="NCBI Taxonomy" id="3917"/>
    <lineage>
        <taxon>Eukaryota</taxon>
        <taxon>Viridiplantae</taxon>
        <taxon>Streptophyta</taxon>
        <taxon>Embryophyta</taxon>
        <taxon>Tracheophyta</taxon>
        <taxon>Spermatophyta</taxon>
        <taxon>Magnoliopsida</taxon>
        <taxon>eudicotyledons</taxon>
        <taxon>Gunneridae</taxon>
        <taxon>Pentapetalae</taxon>
        <taxon>rosids</taxon>
        <taxon>fabids</taxon>
        <taxon>Fabales</taxon>
        <taxon>Fabaceae</taxon>
        <taxon>Papilionoideae</taxon>
        <taxon>50 kb inversion clade</taxon>
        <taxon>NPAAA clade</taxon>
        <taxon>indigoferoid/millettioid clade</taxon>
        <taxon>Phaseoleae</taxon>
        <taxon>Vigna</taxon>
    </lineage>
</organism>
<name>A0A4D6LND2_VIGUN</name>
<dbReference type="Proteomes" id="UP000501690">
    <property type="component" value="Linkage Group LG4"/>
</dbReference>
<keyword evidence="3" id="KW-1185">Reference proteome</keyword>
<dbReference type="EMBL" id="CP039348">
    <property type="protein sequence ID" value="QCD89726.1"/>
    <property type="molecule type" value="Genomic_DNA"/>
</dbReference>
<evidence type="ECO:0000313" key="2">
    <source>
        <dbReference type="EMBL" id="QCD89726.1"/>
    </source>
</evidence>
<accession>A0A4D6LND2</accession>
<gene>
    <name evidence="2" type="ORF">DEO72_LG4g672</name>
</gene>
<feature type="compositionally biased region" description="Gly residues" evidence="1">
    <location>
        <begin position="70"/>
        <end position="81"/>
    </location>
</feature>
<sequence length="169" mass="18324">MVSRGGGRTRDETAAGGSCGGLVWWWLDARRDGGGWMQDETAVVGGSRGGLAGSHGEKKRQQRRQRNSGSGSGSTRGGGSGSTELALLEWPELAESRRNLQREMAAGAHEEEGVLIWLVNVLNLMLMHDCGIMVLKYLEIWDDVKRFDGKSMPAYTDVSIIPSETKCGN</sequence>
<feature type="region of interest" description="Disordered" evidence="1">
    <location>
        <begin position="38"/>
        <end position="85"/>
    </location>
</feature>
<proteinExistence type="predicted"/>
<evidence type="ECO:0000256" key="1">
    <source>
        <dbReference type="SAM" id="MobiDB-lite"/>
    </source>
</evidence>
<protein>
    <recommendedName>
        <fullName evidence="4">Ulp1 protease family</fullName>
    </recommendedName>
</protein>
<reference evidence="2 3" key="1">
    <citation type="submission" date="2019-04" db="EMBL/GenBank/DDBJ databases">
        <title>An improved genome assembly and genetic linkage map for asparagus bean, Vigna unguiculata ssp. sesquipedialis.</title>
        <authorList>
            <person name="Xia Q."/>
            <person name="Zhang R."/>
            <person name="Dong Y."/>
        </authorList>
    </citation>
    <scope>NUCLEOTIDE SEQUENCE [LARGE SCALE GENOMIC DNA]</scope>
    <source>
        <tissue evidence="2">Leaf</tissue>
    </source>
</reference>
<dbReference type="AlphaFoldDB" id="A0A4D6LND2"/>